<accession>A0A1M4X0K9</accession>
<evidence type="ECO:0000256" key="6">
    <source>
        <dbReference type="ARBA" id="ARBA00023136"/>
    </source>
</evidence>
<reference evidence="9 10" key="1">
    <citation type="submission" date="2016-11" db="EMBL/GenBank/DDBJ databases">
        <authorList>
            <person name="Jaros S."/>
            <person name="Januszkiewicz K."/>
            <person name="Wedrychowicz H."/>
        </authorList>
    </citation>
    <scope>NUCLEOTIDE SEQUENCE [LARGE SCALE GENOMIC DNA]</scope>
    <source>
        <strain evidence="9 10">DSM 19436</strain>
    </source>
</reference>
<gene>
    <name evidence="9" type="ORF">SAMN02745157_1116</name>
</gene>
<keyword evidence="10" id="KW-1185">Reference proteome</keyword>
<evidence type="ECO:0000256" key="4">
    <source>
        <dbReference type="ARBA" id="ARBA00022748"/>
    </source>
</evidence>
<comment type="subcellular location">
    <subcellularLocation>
        <location evidence="1">Membrane</location>
        <topology evidence="1">Multi-pass membrane protein</topology>
    </subcellularLocation>
</comment>
<dbReference type="RefSeq" id="WP_073051723.1">
    <property type="nucleotide sequence ID" value="NZ_FQUP01000001.1"/>
</dbReference>
<evidence type="ECO:0000256" key="2">
    <source>
        <dbReference type="ARBA" id="ARBA00006143"/>
    </source>
</evidence>
<feature type="domain" description="Cytochrome C biogenesis protein transmembrane" evidence="8">
    <location>
        <begin position="3"/>
        <end position="207"/>
    </location>
</feature>
<dbReference type="OrthoDB" id="9811352at2"/>
<evidence type="ECO:0000313" key="10">
    <source>
        <dbReference type="Proteomes" id="UP000184485"/>
    </source>
</evidence>
<dbReference type="STRING" id="1122133.SAMN02745157_1116"/>
<dbReference type="Proteomes" id="UP000184485">
    <property type="component" value="Unassembled WGS sequence"/>
</dbReference>
<keyword evidence="5 7" id="KW-1133">Transmembrane helix</keyword>
<evidence type="ECO:0000256" key="5">
    <source>
        <dbReference type="ARBA" id="ARBA00022989"/>
    </source>
</evidence>
<keyword evidence="6 7" id="KW-0472">Membrane</keyword>
<evidence type="ECO:0000313" key="9">
    <source>
        <dbReference type="EMBL" id="SHE87051.1"/>
    </source>
</evidence>
<dbReference type="PANTHER" id="PTHR31272:SF9">
    <property type="entry name" value="BLL1027 PROTEIN"/>
    <property type="match status" value="1"/>
</dbReference>
<sequence length="238" mass="23434">MLTAILFPFIAGLLTILNPCVLPLAPIIVAGARARDPLAPLALAAGLAVTFGLFGGLLASLGAELGDTGSGRIVLGAVMLVFGIIMLVPALAHRAEMAMAPLGAWADRQTGRMPAGGLAAQAGIGAILAIAWAPCVGPTLGAALTLAATGGSLAAAMGTMVVFALGAATSLLVAGYGLGKLARRGRTAAGQSAAIGRALLGLAFALVGLGMVTGLDKVVEGALAEAMPEWLVGFATRF</sequence>
<feature type="transmembrane region" description="Helical" evidence="7">
    <location>
        <begin position="113"/>
        <end position="133"/>
    </location>
</feature>
<evidence type="ECO:0000256" key="1">
    <source>
        <dbReference type="ARBA" id="ARBA00004141"/>
    </source>
</evidence>
<keyword evidence="3 7" id="KW-0812">Transmembrane</keyword>
<dbReference type="Pfam" id="PF02683">
    <property type="entry name" value="DsbD_TM"/>
    <property type="match status" value="1"/>
</dbReference>
<evidence type="ECO:0000259" key="8">
    <source>
        <dbReference type="Pfam" id="PF02683"/>
    </source>
</evidence>
<dbReference type="GO" id="GO:0016020">
    <property type="term" value="C:membrane"/>
    <property type="evidence" value="ECO:0007669"/>
    <property type="project" value="UniProtKB-SubCell"/>
</dbReference>
<feature type="transmembrane region" description="Helical" evidence="7">
    <location>
        <begin position="41"/>
        <end position="61"/>
    </location>
</feature>
<organism evidence="9 10">
    <name type="scientific">Kaistia soli DSM 19436</name>
    <dbReference type="NCBI Taxonomy" id="1122133"/>
    <lineage>
        <taxon>Bacteria</taxon>
        <taxon>Pseudomonadati</taxon>
        <taxon>Pseudomonadota</taxon>
        <taxon>Alphaproteobacteria</taxon>
        <taxon>Hyphomicrobiales</taxon>
        <taxon>Kaistiaceae</taxon>
        <taxon>Kaistia</taxon>
    </lineage>
</organism>
<feature type="transmembrane region" description="Helical" evidence="7">
    <location>
        <begin position="6"/>
        <end position="29"/>
    </location>
</feature>
<dbReference type="PANTHER" id="PTHR31272">
    <property type="entry name" value="CYTOCHROME C-TYPE BIOGENESIS PROTEIN HI_1454-RELATED"/>
    <property type="match status" value="1"/>
</dbReference>
<proteinExistence type="inferred from homology"/>
<evidence type="ECO:0000256" key="3">
    <source>
        <dbReference type="ARBA" id="ARBA00022692"/>
    </source>
</evidence>
<name>A0A1M4X0K9_9HYPH</name>
<dbReference type="InterPro" id="IPR051790">
    <property type="entry name" value="Cytochrome_c-biogenesis_DsbD"/>
</dbReference>
<comment type="similarity">
    <text evidence="2">Belongs to the DsbD family.</text>
</comment>
<feature type="transmembrane region" description="Helical" evidence="7">
    <location>
        <begin position="73"/>
        <end position="92"/>
    </location>
</feature>
<dbReference type="InterPro" id="IPR003834">
    <property type="entry name" value="Cyt_c_assmbl_TM_dom"/>
</dbReference>
<keyword evidence="4" id="KW-0201">Cytochrome c-type biogenesis</keyword>
<dbReference type="AlphaFoldDB" id="A0A1M4X0K9"/>
<protein>
    <submittedName>
        <fullName evidence="9">Cytochrome C biogenesis protein transmembrane region</fullName>
    </submittedName>
</protein>
<dbReference type="EMBL" id="FQUP01000001">
    <property type="protein sequence ID" value="SHE87051.1"/>
    <property type="molecule type" value="Genomic_DNA"/>
</dbReference>
<dbReference type="GO" id="GO:0017004">
    <property type="term" value="P:cytochrome complex assembly"/>
    <property type="evidence" value="ECO:0007669"/>
    <property type="project" value="UniProtKB-KW"/>
</dbReference>
<feature type="transmembrane region" description="Helical" evidence="7">
    <location>
        <begin position="198"/>
        <end position="215"/>
    </location>
</feature>
<feature type="transmembrane region" description="Helical" evidence="7">
    <location>
        <begin position="153"/>
        <end position="178"/>
    </location>
</feature>
<evidence type="ECO:0000256" key="7">
    <source>
        <dbReference type="SAM" id="Phobius"/>
    </source>
</evidence>